<keyword evidence="7" id="KW-0520">NAD</keyword>
<dbReference type="GO" id="GO:0006012">
    <property type="term" value="P:galactose metabolic process"/>
    <property type="evidence" value="ECO:0007669"/>
    <property type="project" value="UniProtKB-UniPathway"/>
</dbReference>
<dbReference type="InterPro" id="IPR005886">
    <property type="entry name" value="UDP_G4E"/>
</dbReference>
<evidence type="ECO:0000256" key="7">
    <source>
        <dbReference type="ARBA" id="ARBA00023027"/>
    </source>
</evidence>
<dbReference type="PANTHER" id="PTHR43725">
    <property type="entry name" value="UDP-GLUCOSE 4-EPIMERASE"/>
    <property type="match status" value="1"/>
</dbReference>
<dbReference type="PANTHER" id="PTHR43725:SF53">
    <property type="entry name" value="UDP-ARABINOSE 4-EPIMERASE 1"/>
    <property type="match status" value="1"/>
</dbReference>
<dbReference type="EMBL" id="MGAS01000016">
    <property type="protein sequence ID" value="OGK51922.1"/>
    <property type="molecule type" value="Genomic_DNA"/>
</dbReference>
<dbReference type="SUPFAM" id="SSF51735">
    <property type="entry name" value="NAD(P)-binding Rossmann-fold domains"/>
    <property type="match status" value="1"/>
</dbReference>
<evidence type="ECO:0000256" key="6">
    <source>
        <dbReference type="ARBA" id="ARBA00018569"/>
    </source>
</evidence>
<dbReference type="UniPathway" id="UPA00214"/>
<dbReference type="EC" id="5.1.3.2" evidence="5"/>
<evidence type="ECO:0000256" key="8">
    <source>
        <dbReference type="ARBA" id="ARBA00023235"/>
    </source>
</evidence>
<evidence type="ECO:0000256" key="3">
    <source>
        <dbReference type="ARBA" id="ARBA00004947"/>
    </source>
</evidence>
<keyword evidence="9" id="KW-0119">Carbohydrate metabolism</keyword>
<evidence type="ECO:0000256" key="11">
    <source>
        <dbReference type="ARBA" id="ARBA00033067"/>
    </source>
</evidence>
<evidence type="ECO:0000256" key="5">
    <source>
        <dbReference type="ARBA" id="ARBA00013189"/>
    </source>
</evidence>
<evidence type="ECO:0000256" key="10">
    <source>
        <dbReference type="ARBA" id="ARBA00031367"/>
    </source>
</evidence>
<feature type="domain" description="NAD-dependent epimerase/dehydratase" evidence="12">
    <location>
        <begin position="4"/>
        <end position="261"/>
    </location>
</feature>
<reference evidence="13 14" key="1">
    <citation type="journal article" date="2016" name="Nat. Commun.">
        <title>Thousands of microbial genomes shed light on interconnected biogeochemical processes in an aquifer system.</title>
        <authorList>
            <person name="Anantharaman K."/>
            <person name="Brown C.T."/>
            <person name="Hug L.A."/>
            <person name="Sharon I."/>
            <person name="Castelle C.J."/>
            <person name="Probst A.J."/>
            <person name="Thomas B.C."/>
            <person name="Singh A."/>
            <person name="Wilkins M.J."/>
            <person name="Karaoz U."/>
            <person name="Brodie E.L."/>
            <person name="Williams K.H."/>
            <person name="Hubbard S.S."/>
            <person name="Banfield J.F."/>
        </authorList>
    </citation>
    <scope>NUCLEOTIDE SEQUENCE [LARGE SCALE GENOMIC DNA]</scope>
</reference>
<dbReference type="STRING" id="1802068.A3B02_02130"/>
<accession>A0A1F7J8I8</accession>
<comment type="catalytic activity">
    <reaction evidence="1">
        <text>UDP-alpha-D-glucose = UDP-alpha-D-galactose</text>
        <dbReference type="Rhea" id="RHEA:22168"/>
        <dbReference type="ChEBI" id="CHEBI:58885"/>
        <dbReference type="ChEBI" id="CHEBI:66914"/>
        <dbReference type="EC" id="5.1.3.2"/>
    </reaction>
</comment>
<evidence type="ECO:0000256" key="1">
    <source>
        <dbReference type="ARBA" id="ARBA00000083"/>
    </source>
</evidence>
<evidence type="ECO:0000313" key="13">
    <source>
        <dbReference type="EMBL" id="OGK51922.1"/>
    </source>
</evidence>
<dbReference type="InterPro" id="IPR036291">
    <property type="entry name" value="NAD(P)-bd_dom_sf"/>
</dbReference>
<organism evidence="13 14">
    <name type="scientific">Candidatus Roizmanbacteria bacterium RIFCSPLOWO2_01_FULL_42_14</name>
    <dbReference type="NCBI Taxonomy" id="1802068"/>
    <lineage>
        <taxon>Bacteria</taxon>
        <taxon>Candidatus Roizmaniibacteriota</taxon>
    </lineage>
</organism>
<comment type="caution">
    <text evidence="13">The sequence shown here is derived from an EMBL/GenBank/DDBJ whole genome shotgun (WGS) entry which is preliminary data.</text>
</comment>
<dbReference type="Pfam" id="PF01370">
    <property type="entry name" value="Epimerase"/>
    <property type="match status" value="1"/>
</dbReference>
<protein>
    <recommendedName>
        <fullName evidence="6">UDP-glucose 4-epimerase</fullName>
        <ecNumber evidence="5">5.1.3.2</ecNumber>
    </recommendedName>
    <alternativeName>
        <fullName evidence="11">Galactowaldenase</fullName>
    </alternativeName>
    <alternativeName>
        <fullName evidence="10">UDP-galactose 4-epimerase</fullName>
    </alternativeName>
</protein>
<gene>
    <name evidence="13" type="ORF">A3B02_02130</name>
</gene>
<dbReference type="GO" id="GO:0003978">
    <property type="term" value="F:UDP-glucose 4-epimerase activity"/>
    <property type="evidence" value="ECO:0007669"/>
    <property type="project" value="UniProtKB-EC"/>
</dbReference>
<proteinExistence type="inferred from homology"/>
<keyword evidence="8" id="KW-0413">Isomerase</keyword>
<dbReference type="NCBIfam" id="TIGR01179">
    <property type="entry name" value="galE"/>
    <property type="match status" value="1"/>
</dbReference>
<dbReference type="Proteomes" id="UP000178914">
    <property type="component" value="Unassembled WGS sequence"/>
</dbReference>
<evidence type="ECO:0000256" key="4">
    <source>
        <dbReference type="ARBA" id="ARBA00007637"/>
    </source>
</evidence>
<sequence>MKKILITGAGGYIGSVAASLFLEQGYDVVGVDNFMRGFREPLEYLQKRYDADHMSWYELDVRNVDNLAQVMEQELPEIVLHYAALCNVGESEKHPELYFDNNIQGVLGVLGAMQKLGLSKLVFSSTCSLYGEPERDTLDEQHPVRPTSHPYGESKYMCERVIDWYAKVHGFQYIFLRYFNVCGATDDGEIGDSKNPSFHLMQNAIRGVLGIDEFFLNYTPVDTPDGSPIRDYVNVVDLNQAHLKAVEHILGSDRSDIFNLGTGSGYSVLEIIHEVEKVTGKKVTLKEGERRKGDVTKAVASNEKITRVLGWRPTHTLEDSVSSLVKWYSKHPHGWAK</sequence>
<dbReference type="Gene3D" id="3.40.50.720">
    <property type="entry name" value="NAD(P)-binding Rossmann-like Domain"/>
    <property type="match status" value="1"/>
</dbReference>
<evidence type="ECO:0000259" key="12">
    <source>
        <dbReference type="Pfam" id="PF01370"/>
    </source>
</evidence>
<dbReference type="InterPro" id="IPR001509">
    <property type="entry name" value="Epimerase_deHydtase"/>
</dbReference>
<comment type="similarity">
    <text evidence="4">Belongs to the NAD(P)-dependent epimerase/dehydratase family.</text>
</comment>
<dbReference type="AlphaFoldDB" id="A0A1F7J8I8"/>
<evidence type="ECO:0000256" key="9">
    <source>
        <dbReference type="ARBA" id="ARBA00023277"/>
    </source>
</evidence>
<name>A0A1F7J8I8_9BACT</name>
<comment type="pathway">
    <text evidence="3">Carbohydrate metabolism; galactose metabolism.</text>
</comment>
<evidence type="ECO:0000313" key="14">
    <source>
        <dbReference type="Proteomes" id="UP000178914"/>
    </source>
</evidence>
<dbReference type="Gene3D" id="3.90.25.10">
    <property type="entry name" value="UDP-galactose 4-epimerase, domain 1"/>
    <property type="match status" value="1"/>
</dbReference>
<evidence type="ECO:0000256" key="2">
    <source>
        <dbReference type="ARBA" id="ARBA00001911"/>
    </source>
</evidence>
<comment type="cofactor">
    <cofactor evidence="2">
        <name>NAD(+)</name>
        <dbReference type="ChEBI" id="CHEBI:57540"/>
    </cofactor>
</comment>